<reference evidence="3 4" key="1">
    <citation type="journal article" date="2017" name="Nat. Commun.">
        <title>Genome assembly with in vitro proximity ligation data and whole-genome triplication in lettuce.</title>
        <authorList>
            <person name="Reyes-Chin-Wo S."/>
            <person name="Wang Z."/>
            <person name="Yang X."/>
            <person name="Kozik A."/>
            <person name="Arikit S."/>
            <person name="Song C."/>
            <person name="Xia L."/>
            <person name="Froenicke L."/>
            <person name="Lavelle D.O."/>
            <person name="Truco M.J."/>
            <person name="Xia R."/>
            <person name="Zhu S."/>
            <person name="Xu C."/>
            <person name="Xu H."/>
            <person name="Xu X."/>
            <person name="Cox K."/>
            <person name="Korf I."/>
            <person name="Meyers B.C."/>
            <person name="Michelmore R.W."/>
        </authorList>
    </citation>
    <scope>NUCLEOTIDE SEQUENCE [LARGE SCALE GENOMIC DNA]</scope>
    <source>
        <strain evidence="4">cv. Salinas</strain>
        <tissue evidence="3">Seedlings</tissue>
    </source>
</reference>
<name>A0A9R1XC59_LACSA</name>
<evidence type="ECO:0000256" key="1">
    <source>
        <dbReference type="ARBA" id="ARBA00022737"/>
    </source>
</evidence>
<keyword evidence="2" id="KW-0694">RNA-binding</keyword>
<dbReference type="Proteomes" id="UP000235145">
    <property type="component" value="Unassembled WGS sequence"/>
</dbReference>
<dbReference type="AlphaFoldDB" id="A0A9R1XC59"/>
<dbReference type="Gene3D" id="3.30.70.330">
    <property type="match status" value="1"/>
</dbReference>
<accession>A0A9R1XC59</accession>
<evidence type="ECO:0008006" key="5">
    <source>
        <dbReference type="Google" id="ProtNLM"/>
    </source>
</evidence>
<dbReference type="PANTHER" id="PTHR48032:SF16">
    <property type="entry name" value="RNA-BINDING (RRM_RBD_RNP MOTIFS) FAMILY PROTEIN"/>
    <property type="match status" value="1"/>
</dbReference>
<protein>
    <recommendedName>
        <fullName evidence="5">RRM domain-containing protein</fullName>
    </recommendedName>
</protein>
<proteinExistence type="predicted"/>
<dbReference type="SUPFAM" id="SSF54928">
    <property type="entry name" value="RNA-binding domain, RBD"/>
    <property type="match status" value="1"/>
</dbReference>
<dbReference type="EMBL" id="NBSK02000005">
    <property type="protein sequence ID" value="KAJ0206919.1"/>
    <property type="molecule type" value="Genomic_DNA"/>
</dbReference>
<dbReference type="InterPro" id="IPR035979">
    <property type="entry name" value="RBD_domain_sf"/>
</dbReference>
<evidence type="ECO:0000313" key="4">
    <source>
        <dbReference type="Proteomes" id="UP000235145"/>
    </source>
</evidence>
<dbReference type="PANTHER" id="PTHR48032">
    <property type="entry name" value="RNA-BINDING PROTEIN MUSASHI HOMOLOG RBP6"/>
    <property type="match status" value="1"/>
</dbReference>
<keyword evidence="1" id="KW-0677">Repeat</keyword>
<comment type="caution">
    <text evidence="3">The sequence shown here is derived from an EMBL/GenBank/DDBJ whole genome shotgun (WGS) entry which is preliminary data.</text>
</comment>
<sequence>MYDHNTQIPKVFGFITYKSEESDDKVLLKTFRKLNGKMMEVKRAVLKEIYRGPICNNGLSRVNSFSNGYNQRTYTSVRDGLPSFSLSNMGSNKDSGLGMNYGGHVIVNSDVGYYNILKTKAKNFHF</sequence>
<evidence type="ECO:0000313" key="3">
    <source>
        <dbReference type="EMBL" id="KAJ0206919.1"/>
    </source>
</evidence>
<dbReference type="GO" id="GO:0003723">
    <property type="term" value="F:RNA binding"/>
    <property type="evidence" value="ECO:0007669"/>
    <property type="project" value="UniProtKB-KW"/>
</dbReference>
<keyword evidence="4" id="KW-1185">Reference proteome</keyword>
<gene>
    <name evidence="3" type="ORF">LSAT_V11C500235340</name>
</gene>
<dbReference type="InterPro" id="IPR012677">
    <property type="entry name" value="Nucleotide-bd_a/b_plait_sf"/>
</dbReference>
<organism evidence="3 4">
    <name type="scientific">Lactuca sativa</name>
    <name type="common">Garden lettuce</name>
    <dbReference type="NCBI Taxonomy" id="4236"/>
    <lineage>
        <taxon>Eukaryota</taxon>
        <taxon>Viridiplantae</taxon>
        <taxon>Streptophyta</taxon>
        <taxon>Embryophyta</taxon>
        <taxon>Tracheophyta</taxon>
        <taxon>Spermatophyta</taxon>
        <taxon>Magnoliopsida</taxon>
        <taxon>eudicotyledons</taxon>
        <taxon>Gunneridae</taxon>
        <taxon>Pentapetalae</taxon>
        <taxon>asterids</taxon>
        <taxon>campanulids</taxon>
        <taxon>Asterales</taxon>
        <taxon>Asteraceae</taxon>
        <taxon>Cichorioideae</taxon>
        <taxon>Cichorieae</taxon>
        <taxon>Lactucinae</taxon>
        <taxon>Lactuca</taxon>
    </lineage>
</organism>
<evidence type="ECO:0000256" key="2">
    <source>
        <dbReference type="ARBA" id="ARBA00022884"/>
    </source>
</evidence>